<reference evidence="1 3" key="1">
    <citation type="submission" date="2015-11" db="EMBL/GenBank/DDBJ databases">
        <title>Genomic analysis of 38 Legionella species identifies large and diverse effector repertoires.</title>
        <authorList>
            <person name="Burstein D."/>
            <person name="Amaro F."/>
            <person name="Zusman T."/>
            <person name="Lifshitz Z."/>
            <person name="Cohen O."/>
            <person name="Gilbert J.A."/>
            <person name="Pupko T."/>
            <person name="Shuman H.A."/>
            <person name="Segal G."/>
        </authorList>
    </citation>
    <scope>NUCLEOTIDE SEQUENCE [LARGE SCALE GENOMIC DNA]</scope>
    <source>
        <strain evidence="1 3">WO-44C</strain>
    </source>
</reference>
<accession>A0A0W0TKF8</accession>
<protein>
    <submittedName>
        <fullName evidence="1">Uncharacterized protein</fullName>
    </submittedName>
</protein>
<dbReference type="RefSeq" id="WP_058447162.1">
    <property type="nucleotide sequence ID" value="NZ_CAAAHT010000019.1"/>
</dbReference>
<organism evidence="1 3">
    <name type="scientific">Legionella feeleii</name>
    <dbReference type="NCBI Taxonomy" id="453"/>
    <lineage>
        <taxon>Bacteria</taxon>
        <taxon>Pseudomonadati</taxon>
        <taxon>Pseudomonadota</taxon>
        <taxon>Gammaproteobacteria</taxon>
        <taxon>Legionellales</taxon>
        <taxon>Legionellaceae</taxon>
        <taxon>Legionella</taxon>
    </lineage>
</organism>
<dbReference type="OrthoDB" id="5647926at2"/>
<proteinExistence type="predicted"/>
<keyword evidence="3" id="KW-1185">Reference proteome</keyword>
<evidence type="ECO:0000313" key="4">
    <source>
        <dbReference type="Proteomes" id="UP000251942"/>
    </source>
</evidence>
<evidence type="ECO:0000313" key="3">
    <source>
        <dbReference type="Proteomes" id="UP000054698"/>
    </source>
</evidence>
<sequence length="234" mass="25989">MSYSKIDRSTKSIPVNTKYHLFAFVKDTTDGPGHVSISSVKETPEQSKIKHTSFFPGLIGSLINGLSLGSVPVPGRLASDHREDLREAEHVLVKEIDSEQYQRAKTAQKKFSKEVSAGKRAYSVFGSLNPFATLMTNFFNAQKNAYATAEKHKRIHGFHPVEDHCGVHVYDNESHSTPATFGPDNCASSVSYVVAEAGIPFSNPLIPTLFTPSLEKQGFQKIDKEEFIQRFKLK</sequence>
<dbReference type="EMBL" id="LNYB01000082">
    <property type="protein sequence ID" value="KTC96048.1"/>
    <property type="molecule type" value="Genomic_DNA"/>
</dbReference>
<dbReference type="PATRIC" id="fig|453.4.peg.2638"/>
<dbReference type="EMBL" id="UASS01000007">
    <property type="protein sequence ID" value="SPX60189.1"/>
    <property type="molecule type" value="Genomic_DNA"/>
</dbReference>
<dbReference type="Proteomes" id="UP000251942">
    <property type="component" value="Unassembled WGS sequence"/>
</dbReference>
<dbReference type="AlphaFoldDB" id="A0A0W0TKF8"/>
<reference evidence="2 4" key="2">
    <citation type="submission" date="2018-06" db="EMBL/GenBank/DDBJ databases">
        <authorList>
            <consortium name="Pathogen Informatics"/>
            <person name="Doyle S."/>
        </authorList>
    </citation>
    <scope>NUCLEOTIDE SEQUENCE [LARGE SCALE GENOMIC DNA]</scope>
    <source>
        <strain evidence="2 4">NCTC12022</strain>
    </source>
</reference>
<evidence type="ECO:0000313" key="1">
    <source>
        <dbReference type="EMBL" id="KTC96048.1"/>
    </source>
</evidence>
<evidence type="ECO:0000313" key="2">
    <source>
        <dbReference type="EMBL" id="SPX60189.1"/>
    </source>
</evidence>
<dbReference type="Proteomes" id="UP000054698">
    <property type="component" value="Unassembled WGS sequence"/>
</dbReference>
<name>A0A0W0TKF8_9GAMM</name>
<gene>
    <name evidence="1" type="ORF">Lfee_2410</name>
    <name evidence="2" type="ORF">NCTC12022_00905</name>
</gene>